<protein>
    <recommendedName>
        <fullName evidence="3">Condensin complex subunit 1 C-terminal domain-containing protein</fullName>
    </recommendedName>
</protein>
<sequence length="176" mass="19946">MNILDEIRNSKKNSKQLLFEISEAIRKDKKLLFQIKEALKAGSKVEKGVLMESLEYISKDDPGIAEDMIDTVIEFLDYQDSPRVRWEAARVIANVSQRYPERAAKAVDKLMLNTKDKGTVVRWSAALALGEIAKYNLNIRASLILKIGVILKREKNNGVKNVYLKALKAINKQCLV</sequence>
<accession>A0A1J4TLH5</accession>
<dbReference type="EMBL" id="MNUY01000072">
    <property type="protein sequence ID" value="OIO12996.1"/>
    <property type="molecule type" value="Genomic_DNA"/>
</dbReference>
<name>A0A1J4TLH5_9BACT</name>
<dbReference type="InterPro" id="IPR011989">
    <property type="entry name" value="ARM-like"/>
</dbReference>
<proteinExistence type="predicted"/>
<dbReference type="Gene3D" id="1.25.10.10">
    <property type="entry name" value="Leucine-rich Repeat Variant"/>
    <property type="match status" value="1"/>
</dbReference>
<comment type="caution">
    <text evidence="1">The sequence shown here is derived from an EMBL/GenBank/DDBJ whole genome shotgun (WGS) entry which is preliminary data.</text>
</comment>
<dbReference type="InterPro" id="IPR016024">
    <property type="entry name" value="ARM-type_fold"/>
</dbReference>
<organism evidence="1 2">
    <name type="scientific">Candidatus Gottesmanbacteria bacterium CG1_02_37_22</name>
    <dbReference type="NCBI Taxonomy" id="1805209"/>
    <lineage>
        <taxon>Bacteria</taxon>
        <taxon>Candidatus Gottesmaniibacteriota</taxon>
    </lineage>
</organism>
<evidence type="ECO:0000313" key="1">
    <source>
        <dbReference type="EMBL" id="OIO12996.1"/>
    </source>
</evidence>
<gene>
    <name evidence="1" type="ORF">AUJ73_04535</name>
</gene>
<dbReference type="Proteomes" id="UP000183120">
    <property type="component" value="Unassembled WGS sequence"/>
</dbReference>
<evidence type="ECO:0008006" key="3">
    <source>
        <dbReference type="Google" id="ProtNLM"/>
    </source>
</evidence>
<dbReference type="Pfam" id="PF13646">
    <property type="entry name" value="HEAT_2"/>
    <property type="match status" value="1"/>
</dbReference>
<reference evidence="1 2" key="1">
    <citation type="journal article" date="2016" name="Environ. Microbiol.">
        <title>Genomic resolution of a cold subsurface aquifer community provides metabolic insights for novel microbes adapted to high CO concentrations.</title>
        <authorList>
            <person name="Probst A.J."/>
            <person name="Castelle C.J."/>
            <person name="Singh A."/>
            <person name="Brown C.T."/>
            <person name="Anantharaman K."/>
            <person name="Sharon I."/>
            <person name="Hug L.A."/>
            <person name="Burstein D."/>
            <person name="Emerson J.B."/>
            <person name="Thomas B.C."/>
            <person name="Banfield J.F."/>
        </authorList>
    </citation>
    <scope>NUCLEOTIDE SEQUENCE [LARGE SCALE GENOMIC DNA]</scope>
    <source>
        <strain evidence="1">CG1_02_37_22</strain>
    </source>
</reference>
<evidence type="ECO:0000313" key="2">
    <source>
        <dbReference type="Proteomes" id="UP000183120"/>
    </source>
</evidence>
<dbReference type="SUPFAM" id="SSF48371">
    <property type="entry name" value="ARM repeat"/>
    <property type="match status" value="1"/>
</dbReference>
<dbReference type="AlphaFoldDB" id="A0A1J4TLH5"/>